<evidence type="ECO:0000313" key="2">
    <source>
        <dbReference type="EMBL" id="EPE27584.1"/>
    </source>
</evidence>
<feature type="compositionally biased region" description="Basic and acidic residues" evidence="1">
    <location>
        <begin position="17"/>
        <end position="40"/>
    </location>
</feature>
<dbReference type="Proteomes" id="UP000016922">
    <property type="component" value="Unassembled WGS sequence"/>
</dbReference>
<dbReference type="GeneID" id="19463430"/>
<keyword evidence="3" id="KW-1185">Reference proteome</keyword>
<dbReference type="EMBL" id="KE145369">
    <property type="protein sequence ID" value="EPE27584.1"/>
    <property type="molecule type" value="Genomic_DNA"/>
</dbReference>
<dbReference type="RefSeq" id="XP_008084943.1">
    <property type="nucleotide sequence ID" value="XM_008086752.1"/>
</dbReference>
<protein>
    <submittedName>
        <fullName evidence="2">Uncharacterized protein</fullName>
    </submittedName>
</protein>
<evidence type="ECO:0000313" key="3">
    <source>
        <dbReference type="Proteomes" id="UP000016922"/>
    </source>
</evidence>
<dbReference type="HOGENOM" id="CLU_2758003_0_0_1"/>
<gene>
    <name evidence="2" type="ORF">GLAREA_04375</name>
</gene>
<name>S3CR48_GLAL2</name>
<accession>S3CR48</accession>
<sequence length="70" mass="7979">MAKNSEENASQQNGEETIEKLGRKTPESSLKKEPKQKNPKYDYSVNAKSPFPGSNCRRSRRRIPLTGRQT</sequence>
<feature type="region of interest" description="Disordered" evidence="1">
    <location>
        <begin position="1"/>
        <end position="70"/>
    </location>
</feature>
<proteinExistence type="predicted"/>
<organism evidence="2 3">
    <name type="scientific">Glarea lozoyensis (strain ATCC 20868 / MF5171)</name>
    <dbReference type="NCBI Taxonomy" id="1116229"/>
    <lineage>
        <taxon>Eukaryota</taxon>
        <taxon>Fungi</taxon>
        <taxon>Dikarya</taxon>
        <taxon>Ascomycota</taxon>
        <taxon>Pezizomycotina</taxon>
        <taxon>Leotiomycetes</taxon>
        <taxon>Helotiales</taxon>
        <taxon>Helotiaceae</taxon>
        <taxon>Glarea</taxon>
    </lineage>
</organism>
<reference evidence="2 3" key="1">
    <citation type="journal article" date="2013" name="BMC Genomics">
        <title>Genomics-driven discovery of the pneumocandin biosynthetic gene cluster in the fungus Glarea lozoyensis.</title>
        <authorList>
            <person name="Chen L."/>
            <person name="Yue Q."/>
            <person name="Zhang X."/>
            <person name="Xiang M."/>
            <person name="Wang C."/>
            <person name="Li S."/>
            <person name="Che Y."/>
            <person name="Ortiz-Lopez F.J."/>
            <person name="Bills G.F."/>
            <person name="Liu X."/>
            <person name="An Z."/>
        </authorList>
    </citation>
    <scope>NUCLEOTIDE SEQUENCE [LARGE SCALE GENOMIC DNA]</scope>
    <source>
        <strain evidence="3">ATCC 20868 / MF5171</strain>
    </source>
</reference>
<dbReference type="KEGG" id="glz:GLAREA_04375"/>
<evidence type="ECO:0000256" key="1">
    <source>
        <dbReference type="SAM" id="MobiDB-lite"/>
    </source>
</evidence>
<dbReference type="AlphaFoldDB" id="S3CR48"/>